<feature type="domain" description="PPM-type phosphatase" evidence="1">
    <location>
        <begin position="77"/>
        <end position="334"/>
    </location>
</feature>
<comment type="caution">
    <text evidence="2">The sequence shown here is derived from an EMBL/GenBank/DDBJ whole genome shotgun (WGS) entry which is preliminary data.</text>
</comment>
<reference evidence="2 3" key="1">
    <citation type="journal article" date="2020" name="bioRxiv">
        <title>Sequence and annotation of 42 cannabis genomes reveals extensive copy number variation in cannabinoid synthesis and pathogen resistance genes.</title>
        <authorList>
            <person name="Mckernan K.J."/>
            <person name="Helbert Y."/>
            <person name="Kane L.T."/>
            <person name="Ebling H."/>
            <person name="Zhang L."/>
            <person name="Liu B."/>
            <person name="Eaton Z."/>
            <person name="Mclaughlin S."/>
            <person name="Kingan S."/>
            <person name="Baybayan P."/>
            <person name="Concepcion G."/>
            <person name="Jordan M."/>
            <person name="Riva A."/>
            <person name="Barbazuk W."/>
            <person name="Harkins T."/>
        </authorList>
    </citation>
    <scope>NUCLEOTIDE SEQUENCE [LARGE SCALE GENOMIC DNA]</scope>
    <source>
        <strain evidence="3">cv. Jamaican Lion 4</strain>
        <tissue evidence="2">Leaf</tissue>
    </source>
</reference>
<evidence type="ECO:0000313" key="2">
    <source>
        <dbReference type="EMBL" id="KAF4393637.1"/>
    </source>
</evidence>
<dbReference type="PANTHER" id="PTHR47992">
    <property type="entry name" value="PROTEIN PHOSPHATASE"/>
    <property type="match status" value="1"/>
</dbReference>
<dbReference type="CDD" id="cd00143">
    <property type="entry name" value="PP2Cc"/>
    <property type="match status" value="1"/>
</dbReference>
<accession>A0A7J6HE60</accession>
<dbReference type="InterPro" id="IPR001932">
    <property type="entry name" value="PPM-type_phosphatase-like_dom"/>
</dbReference>
<dbReference type="SMART" id="SM00332">
    <property type="entry name" value="PP2Cc"/>
    <property type="match status" value="1"/>
</dbReference>
<sequence length="364" mass="40594">MENLTDDQNDIRGAINMVLLPSIFDGLAKSMTMKKGSKSFGEDIGKETANALSKEAKKNELISRSSGIVKSQNSDNLSSIFSKRGKKGINQDCLVVWEEFGCQEDMVFCGIFDGHGQWGHLVSKRVRESLPSSLLCNWQNTLSQTSLDLNFEIENDRDLHWFGTWKESFFKTYAAIDQELKHNNEIDTFLSANVGDSRAVLATTSENGNLVALQLTIDFKPNIPEEAERIINSKGRVFCLEDEPGVYRVWRPNGKSPGLAISRAFGDYSVKEFGLISTPHVWDVISNQEAVEIVSCSVEKEKSARRLVECAARAWKSKRRGIAQDDISAICLFFHSPTTNISTALQPNDFLVSRFSTLSSCKSV</sequence>
<dbReference type="EMBL" id="JAATIQ010000048">
    <property type="protein sequence ID" value="KAF4393637.1"/>
    <property type="molecule type" value="Genomic_DNA"/>
</dbReference>
<organism evidence="2 3">
    <name type="scientific">Cannabis sativa</name>
    <name type="common">Hemp</name>
    <name type="synonym">Marijuana</name>
    <dbReference type="NCBI Taxonomy" id="3483"/>
    <lineage>
        <taxon>Eukaryota</taxon>
        <taxon>Viridiplantae</taxon>
        <taxon>Streptophyta</taxon>
        <taxon>Embryophyta</taxon>
        <taxon>Tracheophyta</taxon>
        <taxon>Spermatophyta</taxon>
        <taxon>Magnoliopsida</taxon>
        <taxon>eudicotyledons</taxon>
        <taxon>Gunneridae</taxon>
        <taxon>Pentapetalae</taxon>
        <taxon>rosids</taxon>
        <taxon>fabids</taxon>
        <taxon>Rosales</taxon>
        <taxon>Cannabaceae</taxon>
        <taxon>Cannabis</taxon>
    </lineage>
</organism>
<dbReference type="Pfam" id="PF00481">
    <property type="entry name" value="PP2C"/>
    <property type="match status" value="1"/>
</dbReference>
<proteinExistence type="predicted"/>
<dbReference type="Proteomes" id="UP000583929">
    <property type="component" value="Unassembled WGS sequence"/>
</dbReference>
<evidence type="ECO:0000259" key="1">
    <source>
        <dbReference type="PROSITE" id="PS51746"/>
    </source>
</evidence>
<dbReference type="AlphaFoldDB" id="A0A7J6HE60"/>
<gene>
    <name evidence="2" type="ORF">G4B88_007623</name>
</gene>
<dbReference type="GO" id="GO:0004722">
    <property type="term" value="F:protein serine/threonine phosphatase activity"/>
    <property type="evidence" value="ECO:0007669"/>
    <property type="project" value="InterPro"/>
</dbReference>
<dbReference type="SUPFAM" id="SSF81606">
    <property type="entry name" value="PP2C-like"/>
    <property type="match status" value="1"/>
</dbReference>
<dbReference type="Gene3D" id="3.60.40.10">
    <property type="entry name" value="PPM-type phosphatase domain"/>
    <property type="match status" value="1"/>
</dbReference>
<keyword evidence="3" id="KW-1185">Reference proteome</keyword>
<protein>
    <recommendedName>
        <fullName evidence="1">PPM-type phosphatase domain-containing protein</fullName>
    </recommendedName>
</protein>
<dbReference type="InterPro" id="IPR015655">
    <property type="entry name" value="PP2C"/>
</dbReference>
<dbReference type="PROSITE" id="PS51746">
    <property type="entry name" value="PPM_2"/>
    <property type="match status" value="1"/>
</dbReference>
<dbReference type="InterPro" id="IPR036457">
    <property type="entry name" value="PPM-type-like_dom_sf"/>
</dbReference>
<name>A0A7J6HE60_CANSA</name>
<evidence type="ECO:0000313" key="3">
    <source>
        <dbReference type="Proteomes" id="UP000583929"/>
    </source>
</evidence>